<dbReference type="AlphaFoldDB" id="A0AAN9I493"/>
<dbReference type="EMBL" id="JAYWIO010000005">
    <property type="protein sequence ID" value="KAK7259856.1"/>
    <property type="molecule type" value="Genomic_DNA"/>
</dbReference>
<dbReference type="Proteomes" id="UP001372338">
    <property type="component" value="Unassembled WGS sequence"/>
</dbReference>
<proteinExistence type="predicted"/>
<sequence>MASFFNLNQSPNDPLLPSSVFPLNVVFLSLAVTSQRTNENEKSHPSTKQNDIVSSLVFYASNVSKGKGNPRRKLCVPTQFQLTPLCGIGWKGLTAITVEDLGDQFRTKNT</sequence>
<accession>A0AAN9I493</accession>
<keyword evidence="2" id="KW-1185">Reference proteome</keyword>
<comment type="caution">
    <text evidence="1">The sequence shown here is derived from an EMBL/GenBank/DDBJ whole genome shotgun (WGS) entry which is preliminary data.</text>
</comment>
<reference evidence="1 2" key="1">
    <citation type="submission" date="2024-01" db="EMBL/GenBank/DDBJ databases">
        <title>The genomes of 5 underutilized Papilionoideae crops provide insights into root nodulation and disease resistanc.</title>
        <authorList>
            <person name="Yuan L."/>
        </authorList>
    </citation>
    <scope>NUCLEOTIDE SEQUENCE [LARGE SCALE GENOMIC DNA]</scope>
    <source>
        <strain evidence="1">ZHUSHIDOU_FW_LH</strain>
        <tissue evidence="1">Leaf</tissue>
    </source>
</reference>
<evidence type="ECO:0000313" key="2">
    <source>
        <dbReference type="Proteomes" id="UP001372338"/>
    </source>
</evidence>
<evidence type="ECO:0000313" key="1">
    <source>
        <dbReference type="EMBL" id="KAK7259856.1"/>
    </source>
</evidence>
<protein>
    <submittedName>
        <fullName evidence="1">Uncharacterized protein</fullName>
    </submittedName>
</protein>
<gene>
    <name evidence="1" type="ORF">RIF29_25471</name>
</gene>
<organism evidence="1 2">
    <name type="scientific">Crotalaria pallida</name>
    <name type="common">Smooth rattlebox</name>
    <name type="synonym">Crotalaria striata</name>
    <dbReference type="NCBI Taxonomy" id="3830"/>
    <lineage>
        <taxon>Eukaryota</taxon>
        <taxon>Viridiplantae</taxon>
        <taxon>Streptophyta</taxon>
        <taxon>Embryophyta</taxon>
        <taxon>Tracheophyta</taxon>
        <taxon>Spermatophyta</taxon>
        <taxon>Magnoliopsida</taxon>
        <taxon>eudicotyledons</taxon>
        <taxon>Gunneridae</taxon>
        <taxon>Pentapetalae</taxon>
        <taxon>rosids</taxon>
        <taxon>fabids</taxon>
        <taxon>Fabales</taxon>
        <taxon>Fabaceae</taxon>
        <taxon>Papilionoideae</taxon>
        <taxon>50 kb inversion clade</taxon>
        <taxon>genistoids sensu lato</taxon>
        <taxon>core genistoids</taxon>
        <taxon>Crotalarieae</taxon>
        <taxon>Crotalaria</taxon>
    </lineage>
</organism>
<name>A0AAN9I493_CROPI</name>